<dbReference type="PANTHER" id="PTHR48097:SF5">
    <property type="entry name" value="LOW SPECIFICITY L-THREONINE ALDOLASE"/>
    <property type="match status" value="1"/>
</dbReference>
<dbReference type="InterPro" id="IPR015422">
    <property type="entry name" value="PyrdxlP-dep_Trfase_small"/>
</dbReference>
<dbReference type="Proteomes" id="UP000318055">
    <property type="component" value="Chromosome"/>
</dbReference>
<comment type="cofactor">
    <cofactor evidence="1">
        <name>pyridoxal 5'-phosphate</name>
        <dbReference type="ChEBI" id="CHEBI:597326"/>
    </cofactor>
</comment>
<evidence type="ECO:0000256" key="2">
    <source>
        <dbReference type="ARBA" id="ARBA00006966"/>
    </source>
</evidence>
<dbReference type="AlphaFoldDB" id="A0A518RHD5"/>
<reference evidence="6 7" key="1">
    <citation type="submission" date="2019-07" db="EMBL/GenBank/DDBJ databases">
        <title>Sphingomonas alkalisoli sp. nov., isolated from rhizosphere soil of Suaedae salsa.</title>
        <authorList>
            <person name="Zhang H."/>
            <person name="Xu L."/>
            <person name="Zhang J.-X."/>
            <person name="Sun J.-Q."/>
        </authorList>
    </citation>
    <scope>NUCLEOTIDE SEQUENCE [LARGE SCALE GENOMIC DNA]</scope>
    <source>
        <strain evidence="6 7">XS-10</strain>
    </source>
</reference>
<keyword evidence="4" id="KW-0663">Pyridoxal phosphate</keyword>
<dbReference type="RefSeq" id="WP_145847897.1">
    <property type="nucleotide sequence ID" value="NZ_CP042239.1"/>
</dbReference>
<comment type="similarity">
    <text evidence="2">Belongs to the threonine aldolase family.</text>
</comment>
<accession>A0A518RHD5</accession>
<feature type="domain" description="Aromatic amino acid beta-eliminating lyase/threonine aldolase" evidence="5">
    <location>
        <begin position="3"/>
        <end position="288"/>
    </location>
</feature>
<dbReference type="Gene3D" id="3.90.1150.10">
    <property type="entry name" value="Aspartate Aminotransferase, domain 1"/>
    <property type="match status" value="1"/>
</dbReference>
<dbReference type="SUPFAM" id="SSF53383">
    <property type="entry name" value="PLP-dependent transferases"/>
    <property type="match status" value="1"/>
</dbReference>
<evidence type="ECO:0000259" key="5">
    <source>
        <dbReference type="Pfam" id="PF01212"/>
    </source>
</evidence>
<organism evidence="6 7">
    <name type="scientific">Sphingomonas suaedae</name>
    <dbReference type="NCBI Taxonomy" id="2599297"/>
    <lineage>
        <taxon>Bacteria</taxon>
        <taxon>Pseudomonadati</taxon>
        <taxon>Pseudomonadota</taxon>
        <taxon>Alphaproteobacteria</taxon>
        <taxon>Sphingomonadales</taxon>
        <taxon>Sphingomonadaceae</taxon>
        <taxon>Sphingomonas</taxon>
    </lineage>
</organism>
<dbReference type="KEGG" id="ssua:FPZ54_13225"/>
<dbReference type="GO" id="GO:0016829">
    <property type="term" value="F:lyase activity"/>
    <property type="evidence" value="ECO:0007669"/>
    <property type="project" value="InterPro"/>
</dbReference>
<evidence type="ECO:0000256" key="1">
    <source>
        <dbReference type="ARBA" id="ARBA00001933"/>
    </source>
</evidence>
<name>A0A518RHD5_9SPHN</name>
<dbReference type="InterPro" id="IPR001597">
    <property type="entry name" value="ArAA_b-elim_lyase/Thr_aldolase"/>
</dbReference>
<dbReference type="OrthoDB" id="9774495at2"/>
<evidence type="ECO:0000256" key="3">
    <source>
        <dbReference type="ARBA" id="ARBA00011881"/>
    </source>
</evidence>
<proteinExistence type="inferred from homology"/>
<dbReference type="InterPro" id="IPR015421">
    <property type="entry name" value="PyrdxlP-dep_Trfase_major"/>
</dbReference>
<dbReference type="Pfam" id="PF01212">
    <property type="entry name" value="Beta_elim_lyase"/>
    <property type="match status" value="1"/>
</dbReference>
<evidence type="ECO:0000313" key="7">
    <source>
        <dbReference type="Proteomes" id="UP000318055"/>
    </source>
</evidence>
<dbReference type="GO" id="GO:0006520">
    <property type="term" value="P:amino acid metabolic process"/>
    <property type="evidence" value="ECO:0007669"/>
    <property type="project" value="InterPro"/>
</dbReference>
<dbReference type="Gene3D" id="3.40.640.10">
    <property type="entry name" value="Type I PLP-dependent aspartate aminotransferase-like (Major domain)"/>
    <property type="match status" value="1"/>
</dbReference>
<evidence type="ECO:0000256" key="4">
    <source>
        <dbReference type="ARBA" id="ARBA00022898"/>
    </source>
</evidence>
<dbReference type="PANTHER" id="PTHR48097">
    <property type="entry name" value="L-THREONINE ALDOLASE-RELATED"/>
    <property type="match status" value="1"/>
</dbReference>
<evidence type="ECO:0000313" key="6">
    <source>
        <dbReference type="EMBL" id="QDX26873.1"/>
    </source>
</evidence>
<dbReference type="EMBL" id="CP042239">
    <property type="protein sequence ID" value="QDX26873.1"/>
    <property type="molecule type" value="Genomic_DNA"/>
</dbReference>
<sequence length="334" mass="35598">MRFFSDNAAPACPEVLAALSAANVQDTAYDGDQWSQALDARFSELFGTHVAVLWVPTGTAANCLALAALCPPYGGVVCHREAHIQMDEAGAPEFYTHGAKLLLADGAGAKLTPEAIAAVIDPIRADVHQVQPHAISITNATEYGLAYTPDDVAAIGRLARDRKLGLHMDGARFANALVHLGCKPAEVTWRAGVDALSFGFVKNGGMNAEALIFFRADQIEAARIRRKRAGHLQSKGRYLAAQLLAMLDDDVWLRNARSANAGAAALGTAAADRLVYPVEANEVFVRLSAEEAASLREQGFDFYDWGVGEARFVVAWDQDSAAVRPLADALAALA</sequence>
<comment type="subunit">
    <text evidence="3">Homotetramer.</text>
</comment>
<protein>
    <submittedName>
        <fullName evidence="6">Low specificity L-threonine aldolase</fullName>
    </submittedName>
</protein>
<keyword evidence="7" id="KW-1185">Reference proteome</keyword>
<gene>
    <name evidence="6" type="ORF">FPZ54_13225</name>
</gene>
<dbReference type="InterPro" id="IPR015424">
    <property type="entry name" value="PyrdxlP-dep_Trfase"/>
</dbReference>